<dbReference type="Proteomes" id="UP000246171">
    <property type="component" value="Unassembled WGS sequence"/>
</dbReference>
<keyword evidence="3" id="KW-1185">Reference proteome</keyword>
<gene>
    <name evidence="2" type="ORF">BO83DRAFT_387671</name>
</gene>
<dbReference type="EMBL" id="MSFU01000009">
    <property type="protein sequence ID" value="PWY75654.1"/>
    <property type="molecule type" value="Genomic_DNA"/>
</dbReference>
<evidence type="ECO:0008006" key="4">
    <source>
        <dbReference type="Google" id="ProtNLM"/>
    </source>
</evidence>
<dbReference type="VEuPathDB" id="FungiDB:BO83DRAFT_387671"/>
<feature type="region of interest" description="Disordered" evidence="1">
    <location>
        <begin position="75"/>
        <end position="108"/>
    </location>
</feature>
<reference evidence="2" key="1">
    <citation type="submission" date="2016-12" db="EMBL/GenBank/DDBJ databases">
        <title>The genomes of Aspergillus section Nigri reveals drivers in fungal speciation.</title>
        <authorList>
            <consortium name="DOE Joint Genome Institute"/>
            <person name="Vesth T.C."/>
            <person name="Nybo J."/>
            <person name="Theobald S."/>
            <person name="Brandl J."/>
            <person name="Frisvad J.C."/>
            <person name="Nielsen K.F."/>
            <person name="Lyhne E.K."/>
            <person name="Kogle M.E."/>
            <person name="Kuo A."/>
            <person name="Riley R."/>
            <person name="Clum A."/>
            <person name="Nolan M."/>
            <person name="Lipzen A."/>
            <person name="Salamov A."/>
            <person name="Henrissat B."/>
            <person name="Wiebenga A."/>
            <person name="De vries R.P."/>
            <person name="Grigoriev I.V."/>
            <person name="Mortensen U.H."/>
            <person name="Andersen M.R."/>
            <person name="Baker S.E."/>
        </authorList>
    </citation>
    <scope>NUCLEOTIDE SEQUENCE</scope>
    <source>
        <strain evidence="2">CBS 122712</strain>
    </source>
</reference>
<evidence type="ECO:0000313" key="2">
    <source>
        <dbReference type="EMBL" id="PWY75654.1"/>
    </source>
</evidence>
<dbReference type="RefSeq" id="XP_025389184.1">
    <property type="nucleotide sequence ID" value="XM_025532728.1"/>
</dbReference>
<evidence type="ECO:0000256" key="1">
    <source>
        <dbReference type="SAM" id="MobiDB-lite"/>
    </source>
</evidence>
<sequence length="108" mass="12202">MVEDLKHHNLRVPTSDTHGVLQQTGTTRNFVFMSRVPGQPLDSIWKTLSPYQKALVREQLNVTFSELRLPSFTSSDEPGALYGGGTPRWCKDTRRETRVADTPISNET</sequence>
<organism evidence="2 3">
    <name type="scientific">Aspergillus eucalypticola (strain CBS 122712 / IBT 29274)</name>
    <dbReference type="NCBI Taxonomy" id="1448314"/>
    <lineage>
        <taxon>Eukaryota</taxon>
        <taxon>Fungi</taxon>
        <taxon>Dikarya</taxon>
        <taxon>Ascomycota</taxon>
        <taxon>Pezizomycotina</taxon>
        <taxon>Eurotiomycetes</taxon>
        <taxon>Eurotiomycetidae</taxon>
        <taxon>Eurotiales</taxon>
        <taxon>Aspergillaceae</taxon>
        <taxon>Aspergillus</taxon>
        <taxon>Aspergillus subgen. Circumdati</taxon>
    </lineage>
</organism>
<accession>A0A317VMU6</accession>
<evidence type="ECO:0000313" key="3">
    <source>
        <dbReference type="Proteomes" id="UP000246171"/>
    </source>
</evidence>
<dbReference type="GeneID" id="37054690"/>
<name>A0A317VMU6_ASPEC</name>
<dbReference type="AlphaFoldDB" id="A0A317VMU6"/>
<proteinExistence type="predicted"/>
<dbReference type="OrthoDB" id="2906425at2759"/>
<feature type="compositionally biased region" description="Basic and acidic residues" evidence="1">
    <location>
        <begin position="89"/>
        <end position="99"/>
    </location>
</feature>
<protein>
    <recommendedName>
        <fullName evidence="4">Aminoglycoside phosphotransferase domain-containing protein</fullName>
    </recommendedName>
</protein>
<comment type="caution">
    <text evidence="2">The sequence shown here is derived from an EMBL/GenBank/DDBJ whole genome shotgun (WGS) entry which is preliminary data.</text>
</comment>